<accession>A0A7J6UA75</accession>
<protein>
    <submittedName>
        <fullName evidence="3">Uncharacterized protein</fullName>
    </submittedName>
</protein>
<evidence type="ECO:0000313" key="3">
    <source>
        <dbReference type="EMBL" id="KAF4753881.1"/>
    </source>
</evidence>
<dbReference type="EMBL" id="JABANP010000137">
    <property type="protein sequence ID" value="KAF4688966.1"/>
    <property type="molecule type" value="Genomic_DNA"/>
</dbReference>
<sequence length="68" mass="7806">MGGRLITHELLGYPISTEMSPACCQSLENLVTPSVSRKMMPLEKERRQRAQRNTGTNRLSRFSSRPHY</sequence>
<name>A0A7J6UA75_PEROL</name>
<evidence type="ECO:0000313" key="2">
    <source>
        <dbReference type="EMBL" id="KAF4688966.1"/>
    </source>
</evidence>
<feature type="compositionally biased region" description="Polar residues" evidence="1">
    <location>
        <begin position="51"/>
        <end position="68"/>
    </location>
</feature>
<dbReference type="Proteomes" id="UP000541610">
    <property type="component" value="Unassembled WGS sequence"/>
</dbReference>
<comment type="caution">
    <text evidence="3">The sequence shown here is derived from an EMBL/GenBank/DDBJ whole genome shotgun (WGS) entry which is preliminary data.</text>
</comment>
<dbReference type="EMBL" id="JABANM010001662">
    <property type="protein sequence ID" value="KAF4753881.1"/>
    <property type="molecule type" value="Genomic_DNA"/>
</dbReference>
<reference evidence="4 5" key="1">
    <citation type="submission" date="2020-04" db="EMBL/GenBank/DDBJ databases">
        <title>Perkinsus olseni comparative genomics.</title>
        <authorList>
            <person name="Bogema D.R."/>
        </authorList>
    </citation>
    <scope>NUCLEOTIDE SEQUENCE [LARGE SCALE GENOMIC DNA]</scope>
    <source>
        <strain evidence="2">00978-12</strain>
        <strain evidence="3">ATCC PRA-205</strain>
    </source>
</reference>
<evidence type="ECO:0000256" key="1">
    <source>
        <dbReference type="SAM" id="MobiDB-lite"/>
    </source>
</evidence>
<dbReference type="Proteomes" id="UP000574390">
    <property type="component" value="Unassembled WGS sequence"/>
</dbReference>
<evidence type="ECO:0000313" key="5">
    <source>
        <dbReference type="Proteomes" id="UP000574390"/>
    </source>
</evidence>
<feature type="region of interest" description="Disordered" evidence="1">
    <location>
        <begin position="41"/>
        <end position="68"/>
    </location>
</feature>
<dbReference type="AlphaFoldDB" id="A0A7J6UA75"/>
<proteinExistence type="predicted"/>
<evidence type="ECO:0000313" key="4">
    <source>
        <dbReference type="Proteomes" id="UP000541610"/>
    </source>
</evidence>
<organism evidence="3 5">
    <name type="scientific">Perkinsus olseni</name>
    <name type="common">Perkinsus atlanticus</name>
    <dbReference type="NCBI Taxonomy" id="32597"/>
    <lineage>
        <taxon>Eukaryota</taxon>
        <taxon>Sar</taxon>
        <taxon>Alveolata</taxon>
        <taxon>Perkinsozoa</taxon>
        <taxon>Perkinsea</taxon>
        <taxon>Perkinsida</taxon>
        <taxon>Perkinsidae</taxon>
        <taxon>Perkinsus</taxon>
    </lineage>
</organism>
<gene>
    <name evidence="2" type="ORF">FOZ60_002215</name>
    <name evidence="3" type="ORF">FOZ62_031503</name>
</gene>